<evidence type="ECO:0000313" key="2">
    <source>
        <dbReference type="Proteomes" id="UP000244073"/>
    </source>
</evidence>
<dbReference type="RefSeq" id="XP_040756543.1">
    <property type="nucleotide sequence ID" value="XM_040901069.1"/>
</dbReference>
<gene>
    <name evidence="1" type="ORF">P175DRAFT_064911</name>
</gene>
<dbReference type="GeneID" id="63817953"/>
<comment type="caution">
    <text evidence="1">The sequence shown here is derived from an EMBL/GenBank/DDBJ whole genome shotgun (WGS) entry which is preliminary data.</text>
</comment>
<organism evidence="1 2">
    <name type="scientific">Aspergillus ochraceoroseus IBT 24754</name>
    <dbReference type="NCBI Taxonomy" id="1392256"/>
    <lineage>
        <taxon>Eukaryota</taxon>
        <taxon>Fungi</taxon>
        <taxon>Dikarya</taxon>
        <taxon>Ascomycota</taxon>
        <taxon>Pezizomycotina</taxon>
        <taxon>Eurotiomycetes</taxon>
        <taxon>Eurotiomycetidae</taxon>
        <taxon>Eurotiales</taxon>
        <taxon>Aspergillaceae</taxon>
        <taxon>Aspergillus</taxon>
        <taxon>Aspergillus subgen. Nidulantes</taxon>
    </lineage>
</organism>
<protein>
    <submittedName>
        <fullName evidence="1">Uncharacterized protein</fullName>
    </submittedName>
</protein>
<sequence length="186" mass="21413">MNHCRLGRLPVHEVILAQIFRRKEPTAIRIEQKKRSLIYLHCSRNSGLVYRSWRVSCWQPTVASDRRRIYGHSSFGGCSKRIRCIRRASDMKWSGICQVARSLHRFNKSDSALFRTGLYLPGHSPSQNTWGHVLWISLLSSILFLPGVGLLQAPDRAGSVRGRICSRIEMDFPIRTWTGMICYGQR</sequence>
<name>A0A2T5M9E6_9EURO</name>
<dbReference type="AlphaFoldDB" id="A0A2T5M9E6"/>
<proteinExistence type="predicted"/>
<dbReference type="EMBL" id="MSFN02000001">
    <property type="protein sequence ID" value="PTU25151.1"/>
    <property type="molecule type" value="Genomic_DNA"/>
</dbReference>
<accession>A0A2T5M9E6</accession>
<evidence type="ECO:0000313" key="1">
    <source>
        <dbReference type="EMBL" id="PTU25151.1"/>
    </source>
</evidence>
<dbReference type="VEuPathDB" id="FungiDB:P175DRAFT_064911"/>
<dbReference type="Proteomes" id="UP000244073">
    <property type="component" value="Unassembled WGS sequence"/>
</dbReference>
<reference evidence="1 2" key="1">
    <citation type="journal article" date="2018" name="Proc. Natl. Acad. Sci. U.S.A.">
        <title>Linking secondary metabolites to gene clusters through genome sequencing of six diverse Aspergillus species.</title>
        <authorList>
            <person name="Kaerboelling I."/>
            <person name="Vesth T.C."/>
            <person name="Frisvad J.C."/>
            <person name="Nybo J.L."/>
            <person name="Theobald S."/>
            <person name="Kuo A."/>
            <person name="Bowyer P."/>
            <person name="Matsuda Y."/>
            <person name="Mondo S."/>
            <person name="Lyhne E.K."/>
            <person name="Kogle M.E."/>
            <person name="Clum A."/>
            <person name="Lipzen A."/>
            <person name="Salamov A."/>
            <person name="Ngan C.Y."/>
            <person name="Daum C."/>
            <person name="Chiniquy J."/>
            <person name="Barry K."/>
            <person name="LaButti K."/>
            <person name="Haridas S."/>
            <person name="Simmons B.A."/>
            <person name="Magnuson J.K."/>
            <person name="Mortensen U.H."/>
            <person name="Larsen T.O."/>
            <person name="Grigoriev I.V."/>
            <person name="Baker S.E."/>
            <person name="Andersen M.R."/>
        </authorList>
    </citation>
    <scope>NUCLEOTIDE SEQUENCE [LARGE SCALE GENOMIC DNA]</scope>
    <source>
        <strain evidence="1 2">IBT 24754</strain>
    </source>
</reference>